<feature type="region of interest" description="Disordered" evidence="1">
    <location>
        <begin position="566"/>
        <end position="675"/>
    </location>
</feature>
<feature type="compositionally biased region" description="Basic and acidic residues" evidence="1">
    <location>
        <begin position="786"/>
        <end position="795"/>
    </location>
</feature>
<feature type="compositionally biased region" description="Basic and acidic residues" evidence="1">
    <location>
        <begin position="851"/>
        <end position="861"/>
    </location>
</feature>
<feature type="compositionally biased region" description="Acidic residues" evidence="1">
    <location>
        <begin position="573"/>
        <end position="587"/>
    </location>
</feature>
<feature type="region of interest" description="Disordered" evidence="1">
    <location>
        <begin position="997"/>
        <end position="1063"/>
    </location>
</feature>
<feature type="compositionally biased region" description="Basic and acidic residues" evidence="1">
    <location>
        <begin position="450"/>
        <end position="506"/>
    </location>
</feature>
<feature type="compositionally biased region" description="Low complexity" evidence="1">
    <location>
        <begin position="266"/>
        <end position="275"/>
    </location>
</feature>
<dbReference type="AlphaFoldDB" id="A0AAW3ASZ9"/>
<feature type="region of interest" description="Disordered" evidence="1">
    <location>
        <begin position="851"/>
        <end position="879"/>
    </location>
</feature>
<accession>A0AAW3ASZ9</accession>
<feature type="compositionally biased region" description="Basic residues" evidence="1">
    <location>
        <begin position="594"/>
        <end position="611"/>
    </location>
</feature>
<feature type="compositionally biased region" description="Polar residues" evidence="1">
    <location>
        <begin position="997"/>
        <end position="1015"/>
    </location>
</feature>
<dbReference type="EMBL" id="JBAMZK010000013">
    <property type="protein sequence ID" value="KAL0510478.1"/>
    <property type="molecule type" value="Genomic_DNA"/>
</dbReference>
<evidence type="ECO:0000256" key="1">
    <source>
        <dbReference type="SAM" id="MobiDB-lite"/>
    </source>
</evidence>
<feature type="region of interest" description="Disordered" evidence="1">
    <location>
        <begin position="736"/>
        <end position="832"/>
    </location>
</feature>
<evidence type="ECO:0000313" key="2">
    <source>
        <dbReference type="EMBL" id="KAL0510478.1"/>
    </source>
</evidence>
<feature type="compositionally biased region" description="Polar residues" evidence="1">
    <location>
        <begin position="769"/>
        <end position="784"/>
    </location>
</feature>
<sequence>MPLAQSSFPAPPDSDGGSKEGKPEKTSMTPERMTQERICLSFTSASALTGTPGASVTTSGRGDKDSEAECIDTENHAVSDTQDHEPLLHQLSSSTDITDSTSSLLRPQLFTLLHGAGTARTAAGDGASSSVVNPILAPISSSTPTTAVSKVSAGPLGTPSPCQQIEPQLSCDTSAAAALNSSSATTPLTTAGVSACVLVFSSPRGRNLSNVSHRLYQTFFLWADAAASLAASSSTSSPRTTPTEKSRVLPPLSNSSTRAGHEDASDAGAAAAVGHVEAEGRSESTGVTAPLLTWVHPAIEKRRPAGTDLPDDGTAAAAAAAAATAATPSVTRQRQAAGVGCSDVVPPRNVASSLTSCSVTAVTQSGPQAKESKSHTFTKATATQAPLLPVCEGAGSSSAPVIGCSPTESGLRPEVSSHHTDESESSSSDLRFSSTASPSMRLARYTITDAEQRSRPSERSGHAGNPHDHGDCSRDIKPGGSRDDVTKERRPNHDHNSDRHGAARSRDGDVAYITMSSLITQVAVPPTVHEVLRNANATKEELWMALRTACQQCELLQRRLARAEGALGKGEEGEATEDEEGAADEEGALTNTTAHRRRCRHVDKPSKKPLRTHTVEEKKKATNRGNTVKVVSAAQSRTSSTQADSAQMPSSTAPPTPTRTSRQFSSGHQARKRFAKPVPAAIAAAASTPPTSASVLFSGSTSATAVNLHGRGYCGNSDASSALRNRVSEAIRRFEAKRKAPPHSPHVRQSPEMHTRPEICGLGRPMNSRDVTNGSQLSRASTACKTVRDPQHSPHMESGSSRRGSDTGAASWCVSRSGSANSLGEAPVSSGSGILMMPEQPVIAGLEAQDHVAQRSCKSTERVQPSPKRQKSRHRHRGAPLLSVNLVSATQDESVCSNGPAAATESLTALSGAAGSIPATWPSYGMQTFCKGSRGAESRNGGPRATCSPMQLSTARRQSGWAQPTSANGASAAVIASLVTPLSGALPALHPSIVSRRSPTLRPTLQSGESISSESARLRQHPSPKATPYRAAAARVSYHTTQKQQRTSPQSRSPKTAALPAASATLEMLKQLQQEDAPVPPVTSDDQKAALRQWRREAAVMKVKGSAPTC</sequence>
<name>A0AAW3ASZ9_9TRYP</name>
<feature type="region of interest" description="Disordered" evidence="1">
    <location>
        <begin position="231"/>
        <end position="288"/>
    </location>
</feature>
<feature type="compositionally biased region" description="Low complexity" evidence="1">
    <location>
        <begin position="632"/>
        <end position="651"/>
    </location>
</feature>
<evidence type="ECO:0000313" key="3">
    <source>
        <dbReference type="Proteomes" id="UP001500131"/>
    </source>
</evidence>
<dbReference type="Proteomes" id="UP001500131">
    <property type="component" value="Unassembled WGS sequence"/>
</dbReference>
<protein>
    <submittedName>
        <fullName evidence="2">Uncharacterized protein</fullName>
    </submittedName>
</protein>
<feature type="region of interest" description="Disordered" evidence="1">
    <location>
        <begin position="394"/>
        <end position="506"/>
    </location>
</feature>
<proteinExistence type="predicted"/>
<feature type="region of interest" description="Disordered" evidence="1">
    <location>
        <begin position="1"/>
        <end position="66"/>
    </location>
</feature>
<feature type="compositionally biased region" description="Low complexity" evidence="1">
    <location>
        <begin position="425"/>
        <end position="437"/>
    </location>
</feature>
<feature type="compositionally biased region" description="Basic residues" evidence="1">
    <location>
        <begin position="868"/>
        <end position="878"/>
    </location>
</feature>
<feature type="compositionally biased region" description="Polar residues" evidence="1">
    <location>
        <begin position="41"/>
        <end position="60"/>
    </location>
</feature>
<reference evidence="2 3" key="1">
    <citation type="submission" date="2024-02" db="EMBL/GenBank/DDBJ databases">
        <title>FIRST GENOME SEQUENCES OF Leishmania (Viannia) shawi, Leishmania (Viannia) lindenbergi AND Leishmania (Viannia) utingensis.</title>
        <authorList>
            <person name="Resadore F."/>
            <person name="Custodio M.G.F."/>
            <person name="Boite M.C."/>
            <person name="Cupolillo E."/>
            <person name="Ferreira G.E.M."/>
        </authorList>
    </citation>
    <scope>NUCLEOTIDE SEQUENCE [LARGE SCALE GENOMIC DNA]</scope>
    <source>
        <strain evidence="2 3">MHOM/BR/1966/M15733</strain>
    </source>
</reference>
<comment type="caution">
    <text evidence="2">The sequence shown here is derived from an EMBL/GenBank/DDBJ whole genome shotgun (WGS) entry which is preliminary data.</text>
</comment>
<gene>
    <name evidence="2" type="ORF">Q4I31_001853</name>
</gene>
<feature type="compositionally biased region" description="Polar residues" evidence="1">
    <location>
        <begin position="1038"/>
        <end position="1054"/>
    </location>
</feature>
<feature type="compositionally biased region" description="Basic and acidic residues" evidence="1">
    <location>
        <begin position="16"/>
        <end position="25"/>
    </location>
</feature>
<keyword evidence="3" id="KW-1185">Reference proteome</keyword>
<organism evidence="2 3">
    <name type="scientific">Leishmania lindenbergi</name>
    <dbReference type="NCBI Taxonomy" id="651832"/>
    <lineage>
        <taxon>Eukaryota</taxon>
        <taxon>Discoba</taxon>
        <taxon>Euglenozoa</taxon>
        <taxon>Kinetoplastea</taxon>
        <taxon>Metakinetoplastina</taxon>
        <taxon>Trypanosomatida</taxon>
        <taxon>Trypanosomatidae</taxon>
        <taxon>Leishmaniinae</taxon>
        <taxon>Leishmania</taxon>
    </lineage>
</organism>